<dbReference type="AlphaFoldDB" id="A0A7R9FQ88"/>
<dbReference type="PRINTS" id="PR00722">
    <property type="entry name" value="CHYMOTRYPSIN"/>
</dbReference>
<name>A0A7R9FQ88_9CRUS</name>
<feature type="compositionally biased region" description="Acidic residues" evidence="6">
    <location>
        <begin position="1"/>
        <end position="11"/>
    </location>
</feature>
<evidence type="ECO:0000256" key="2">
    <source>
        <dbReference type="ARBA" id="ARBA00022670"/>
    </source>
</evidence>
<keyword evidence="3" id="KW-0378">Hydrolase</keyword>
<protein>
    <recommendedName>
        <fullName evidence="7">Peptidase S1 domain-containing protein</fullName>
    </recommendedName>
</protein>
<dbReference type="InterPro" id="IPR009003">
    <property type="entry name" value="Peptidase_S1_PA"/>
</dbReference>
<dbReference type="OrthoDB" id="7778592at2759"/>
<dbReference type="GO" id="GO:0004252">
    <property type="term" value="F:serine-type endopeptidase activity"/>
    <property type="evidence" value="ECO:0007669"/>
    <property type="project" value="InterPro"/>
</dbReference>
<dbReference type="PROSITE" id="PS50240">
    <property type="entry name" value="TRYPSIN_DOM"/>
    <property type="match status" value="1"/>
</dbReference>
<feature type="non-terminal residue" evidence="8">
    <location>
        <position position="1"/>
    </location>
</feature>
<keyword evidence="2" id="KW-0645">Protease</keyword>
<evidence type="ECO:0000259" key="7">
    <source>
        <dbReference type="PROSITE" id="PS50240"/>
    </source>
</evidence>
<feature type="domain" description="Peptidase S1" evidence="7">
    <location>
        <begin position="60"/>
        <end position="250"/>
    </location>
</feature>
<evidence type="ECO:0000256" key="4">
    <source>
        <dbReference type="ARBA" id="ARBA00022825"/>
    </source>
</evidence>
<comment type="similarity">
    <text evidence="1">Belongs to the peptidase S1 family.</text>
</comment>
<organism evidence="8">
    <name type="scientific">Darwinula stevensoni</name>
    <dbReference type="NCBI Taxonomy" id="69355"/>
    <lineage>
        <taxon>Eukaryota</taxon>
        <taxon>Metazoa</taxon>
        <taxon>Ecdysozoa</taxon>
        <taxon>Arthropoda</taxon>
        <taxon>Crustacea</taxon>
        <taxon>Oligostraca</taxon>
        <taxon>Ostracoda</taxon>
        <taxon>Podocopa</taxon>
        <taxon>Podocopida</taxon>
        <taxon>Darwinulocopina</taxon>
        <taxon>Darwinuloidea</taxon>
        <taxon>Darwinulidae</taxon>
        <taxon>Darwinula</taxon>
    </lineage>
</organism>
<dbReference type="Pfam" id="PF00089">
    <property type="entry name" value="Trypsin"/>
    <property type="match status" value="1"/>
</dbReference>
<dbReference type="GO" id="GO:0006508">
    <property type="term" value="P:proteolysis"/>
    <property type="evidence" value="ECO:0007669"/>
    <property type="project" value="UniProtKB-KW"/>
</dbReference>
<accession>A0A7R9FQ88</accession>
<dbReference type="PANTHER" id="PTHR24276:SF98">
    <property type="entry name" value="FI18310P1-RELATED"/>
    <property type="match status" value="1"/>
</dbReference>
<keyword evidence="4" id="KW-0720">Serine protease</keyword>
<keyword evidence="9" id="KW-1185">Reference proteome</keyword>
<feature type="region of interest" description="Disordered" evidence="6">
    <location>
        <begin position="1"/>
        <end position="23"/>
    </location>
</feature>
<evidence type="ECO:0000256" key="5">
    <source>
        <dbReference type="ARBA" id="ARBA00023157"/>
    </source>
</evidence>
<gene>
    <name evidence="8" type="ORF">DSTB1V02_LOCUS10822</name>
</gene>
<evidence type="ECO:0000313" key="8">
    <source>
        <dbReference type="EMBL" id="CAD7251055.1"/>
    </source>
</evidence>
<sequence length="251" mass="27221">MRSVLPEEEGCESGNPANSCGRWSSTRESSRSSWFQQFLDFFLLPWRDSEAVEREENPVIIGGSPATISEAPWLAFVEYTIAGKSSWCTGFIIDQRHALTAAHSNYQQGYDIAVIKLANPLNFTPSIQPICIARSDNLNSATACYAKMFGWGSTTTDGKTYPTNLKKVDAVVLPRDSCSAEYNRGIICARGRTTGTGTCSGDSGGPLVVYVNGIAYAMGVDSYGGKPCLSLPSHYTRITSHVDFINSVVTT</sequence>
<dbReference type="InterPro" id="IPR001314">
    <property type="entry name" value="Peptidase_S1A"/>
</dbReference>
<dbReference type="CDD" id="cd00190">
    <property type="entry name" value="Tryp_SPc"/>
    <property type="match status" value="1"/>
</dbReference>
<dbReference type="InterPro" id="IPR043504">
    <property type="entry name" value="Peptidase_S1_PA_chymotrypsin"/>
</dbReference>
<dbReference type="PROSITE" id="PS00135">
    <property type="entry name" value="TRYPSIN_SER"/>
    <property type="match status" value="1"/>
</dbReference>
<evidence type="ECO:0000313" key="9">
    <source>
        <dbReference type="Proteomes" id="UP000677054"/>
    </source>
</evidence>
<dbReference type="InterPro" id="IPR001254">
    <property type="entry name" value="Trypsin_dom"/>
</dbReference>
<keyword evidence="5" id="KW-1015">Disulfide bond</keyword>
<evidence type="ECO:0000256" key="1">
    <source>
        <dbReference type="ARBA" id="ARBA00007664"/>
    </source>
</evidence>
<dbReference type="PANTHER" id="PTHR24276">
    <property type="entry name" value="POLYSERASE-RELATED"/>
    <property type="match status" value="1"/>
</dbReference>
<reference evidence="8" key="1">
    <citation type="submission" date="2020-11" db="EMBL/GenBank/DDBJ databases">
        <authorList>
            <person name="Tran Van P."/>
        </authorList>
    </citation>
    <scope>NUCLEOTIDE SEQUENCE</scope>
</reference>
<dbReference type="Gene3D" id="2.40.10.10">
    <property type="entry name" value="Trypsin-like serine proteases"/>
    <property type="match status" value="2"/>
</dbReference>
<dbReference type="InterPro" id="IPR033116">
    <property type="entry name" value="TRYPSIN_SER"/>
</dbReference>
<dbReference type="Proteomes" id="UP000677054">
    <property type="component" value="Unassembled WGS sequence"/>
</dbReference>
<evidence type="ECO:0000256" key="3">
    <source>
        <dbReference type="ARBA" id="ARBA00022801"/>
    </source>
</evidence>
<dbReference type="EMBL" id="CAJPEV010003242">
    <property type="protein sequence ID" value="CAG0899307.1"/>
    <property type="molecule type" value="Genomic_DNA"/>
</dbReference>
<dbReference type="InterPro" id="IPR050430">
    <property type="entry name" value="Peptidase_S1"/>
</dbReference>
<evidence type="ECO:0000256" key="6">
    <source>
        <dbReference type="SAM" id="MobiDB-lite"/>
    </source>
</evidence>
<dbReference type="SMART" id="SM00020">
    <property type="entry name" value="Tryp_SPc"/>
    <property type="match status" value="1"/>
</dbReference>
<dbReference type="EMBL" id="LR902759">
    <property type="protein sequence ID" value="CAD7251055.1"/>
    <property type="molecule type" value="Genomic_DNA"/>
</dbReference>
<dbReference type="SUPFAM" id="SSF50494">
    <property type="entry name" value="Trypsin-like serine proteases"/>
    <property type="match status" value="1"/>
</dbReference>
<proteinExistence type="inferred from homology"/>